<protein>
    <submittedName>
        <fullName evidence="2">Uncharacterized protein</fullName>
    </submittedName>
</protein>
<evidence type="ECO:0000313" key="2">
    <source>
        <dbReference type="EMBL" id="MCM6777939.1"/>
    </source>
</evidence>
<dbReference type="AlphaFoldDB" id="A0A9X2J0L1"/>
<proteinExistence type="predicted"/>
<evidence type="ECO:0000256" key="1">
    <source>
        <dbReference type="SAM" id="MobiDB-lite"/>
    </source>
</evidence>
<comment type="caution">
    <text evidence="2">The sequence shown here is derived from an EMBL/GenBank/DDBJ whole genome shotgun (WGS) entry which is preliminary data.</text>
</comment>
<sequence length="51" mass="5328">MDAGQVADLAARSFSDPDAVSEPDTEPPMVWYGVLGLSPPPTVTPPTGEEE</sequence>
<gene>
    <name evidence="2" type="ORF">NDR86_31085</name>
</gene>
<dbReference type="EMBL" id="JAMRXG010000018">
    <property type="protein sequence ID" value="MCM6777939.1"/>
    <property type="molecule type" value="Genomic_DNA"/>
</dbReference>
<evidence type="ECO:0000313" key="3">
    <source>
        <dbReference type="Proteomes" id="UP001139157"/>
    </source>
</evidence>
<accession>A0A9X2J0L1</accession>
<dbReference type="RefSeq" id="WP_251917401.1">
    <property type="nucleotide sequence ID" value="NZ_JAMRXG010000018.1"/>
</dbReference>
<keyword evidence="3" id="KW-1185">Reference proteome</keyword>
<feature type="region of interest" description="Disordered" evidence="1">
    <location>
        <begin position="1"/>
        <end position="51"/>
    </location>
</feature>
<organism evidence="2 3">
    <name type="scientific">Nocardia pulmonis</name>
    <dbReference type="NCBI Taxonomy" id="2951408"/>
    <lineage>
        <taxon>Bacteria</taxon>
        <taxon>Bacillati</taxon>
        <taxon>Actinomycetota</taxon>
        <taxon>Actinomycetes</taxon>
        <taxon>Mycobacteriales</taxon>
        <taxon>Nocardiaceae</taxon>
        <taxon>Nocardia</taxon>
    </lineage>
</organism>
<dbReference type="Proteomes" id="UP001139157">
    <property type="component" value="Unassembled WGS sequence"/>
</dbReference>
<reference evidence="2" key="1">
    <citation type="submission" date="2022-06" db="EMBL/GenBank/DDBJ databases">
        <title>Novel species in genus nocardia.</title>
        <authorList>
            <person name="Li F."/>
        </authorList>
    </citation>
    <scope>NUCLEOTIDE SEQUENCE</scope>
    <source>
        <strain evidence="2">CDC141</strain>
    </source>
</reference>
<name>A0A9X2J0L1_9NOCA</name>